<dbReference type="InterPro" id="IPR055140">
    <property type="entry name" value="Thiolase_C_2"/>
</dbReference>
<dbReference type="GO" id="GO:0003985">
    <property type="term" value="F:acetyl-CoA C-acetyltransferase activity"/>
    <property type="evidence" value="ECO:0007669"/>
    <property type="project" value="UniProtKB-EC"/>
</dbReference>
<gene>
    <name evidence="2" type="ORF">AAV32_16215</name>
</gene>
<evidence type="ECO:0000259" key="1">
    <source>
        <dbReference type="Pfam" id="PF22691"/>
    </source>
</evidence>
<dbReference type="EC" id="2.3.1.9" evidence="2"/>
<sequence>MKGQAYIVGAYEHPSRDAADKTLAQLHIESALGALADAGLSLQDVDGYFCAGDVPGWESPGSGPMSVVEYLGLNLRHLDTTETWGSAYINHVAHAVQAIAAGKCRVALITQGGRPRAEKLPPEAAMRLQPQHAPEAQFELPYGAVVTNVYGMCAARHMHEHGTTAEQLAWIKVAASHHASHNPHAMRQEIVTVQDVLDSPVIATPLHRLDCCIISDGGGALVLAHPDIARSLKRPLVTPTGAGFNVRHLNGGYFDILASGGVRSGAEAFAQAGVRPADIQYASLYDSFTITVLIQLENLGFCAPGTGGRFVADGGLISGTGRLAVNTDGGGLCNNHPGNRGGMTRLLEAVRQLRGEAHPAVQVPDCRLALAHGTGGQLGGRHGSATMILERED</sequence>
<dbReference type="Pfam" id="PF22691">
    <property type="entry name" value="Thiolase_C_1"/>
    <property type="match status" value="1"/>
</dbReference>
<dbReference type="RefSeq" id="WP_068374867.1">
    <property type="nucleotide sequence ID" value="NZ_CP033936.1"/>
</dbReference>
<dbReference type="PATRIC" id="fig|206506.3.peg.3453"/>
<accession>A0A171KNF0</accession>
<evidence type="ECO:0000313" key="3">
    <source>
        <dbReference type="Proteomes" id="UP000078084"/>
    </source>
</evidence>
<dbReference type="Proteomes" id="UP000078084">
    <property type="component" value="Unassembled WGS sequence"/>
</dbReference>
<dbReference type="InterPro" id="IPR016039">
    <property type="entry name" value="Thiolase-like"/>
</dbReference>
<evidence type="ECO:0000313" key="2">
    <source>
        <dbReference type="EMBL" id="KKO70417.1"/>
    </source>
</evidence>
<dbReference type="NCBIfam" id="NF006010">
    <property type="entry name" value="PRK08142.1"/>
    <property type="match status" value="1"/>
</dbReference>
<dbReference type="PANTHER" id="PTHR42870:SF1">
    <property type="entry name" value="NON-SPECIFIC LIPID-TRANSFER PROTEIN-LIKE 2"/>
    <property type="match status" value="1"/>
</dbReference>
<proteinExistence type="predicted"/>
<protein>
    <submittedName>
        <fullName evidence="2">Acetyl-CoA acetyltransferase</fullName>
        <ecNumber evidence="2">2.3.1.9</ecNumber>
    </submittedName>
</protein>
<keyword evidence="3" id="KW-1185">Reference proteome</keyword>
<name>A0A171KNF0_9BURK</name>
<dbReference type="PIRSF" id="PIRSF000429">
    <property type="entry name" value="Ac-CoA_Ac_transf"/>
    <property type="match status" value="1"/>
</dbReference>
<dbReference type="Gene3D" id="3.40.47.10">
    <property type="match status" value="1"/>
</dbReference>
<dbReference type="SUPFAM" id="SSF53901">
    <property type="entry name" value="Thiolase-like"/>
    <property type="match status" value="1"/>
</dbReference>
<dbReference type="PANTHER" id="PTHR42870">
    <property type="entry name" value="ACETYL-COA C-ACETYLTRANSFERASE"/>
    <property type="match status" value="1"/>
</dbReference>
<dbReference type="STRING" id="206506.AAV32_16215"/>
<organism evidence="2 3">
    <name type="scientific">Kerstersia gyiorum</name>
    <dbReference type="NCBI Taxonomy" id="206506"/>
    <lineage>
        <taxon>Bacteria</taxon>
        <taxon>Pseudomonadati</taxon>
        <taxon>Pseudomonadota</taxon>
        <taxon>Betaproteobacteria</taxon>
        <taxon>Burkholderiales</taxon>
        <taxon>Alcaligenaceae</taxon>
        <taxon>Kerstersia</taxon>
    </lineage>
</organism>
<dbReference type="GeneID" id="99725602"/>
<dbReference type="InterPro" id="IPR002155">
    <property type="entry name" value="Thiolase"/>
</dbReference>
<dbReference type="AlphaFoldDB" id="A0A171KNF0"/>
<reference evidence="2 3" key="1">
    <citation type="submission" date="2015-04" db="EMBL/GenBank/DDBJ databases">
        <title>Genome sequence of Kerstersia gyiorum CG1.</title>
        <authorList>
            <person name="Greninger A.L."/>
            <person name="Kozyreva V."/>
            <person name="Chaturvedi V."/>
        </authorList>
    </citation>
    <scope>NUCLEOTIDE SEQUENCE [LARGE SCALE GENOMIC DNA]</scope>
    <source>
        <strain evidence="2 3">CG1</strain>
    </source>
</reference>
<keyword evidence="2" id="KW-0012">Acyltransferase</keyword>
<comment type="caution">
    <text evidence="2">The sequence shown here is derived from an EMBL/GenBank/DDBJ whole genome shotgun (WGS) entry which is preliminary data.</text>
</comment>
<dbReference type="EMBL" id="LBNE01000015">
    <property type="protein sequence ID" value="KKO70417.1"/>
    <property type="molecule type" value="Genomic_DNA"/>
</dbReference>
<dbReference type="CDD" id="cd00829">
    <property type="entry name" value="SCP-x_thiolase"/>
    <property type="match status" value="1"/>
</dbReference>
<dbReference type="OrthoDB" id="9790314at2"/>
<keyword evidence="2" id="KW-0808">Transferase</keyword>
<feature type="domain" description="Thiolase C-terminal" evidence="1">
    <location>
        <begin position="255"/>
        <end position="390"/>
    </location>
</feature>